<evidence type="ECO:0000313" key="3">
    <source>
        <dbReference type="EMBL" id="KAJ7647891.1"/>
    </source>
</evidence>
<name>A0AAD7CGB1_9AGAR</name>
<keyword evidence="4" id="KW-1185">Reference proteome</keyword>
<feature type="region of interest" description="Disordered" evidence="1">
    <location>
        <begin position="1"/>
        <end position="41"/>
    </location>
</feature>
<evidence type="ECO:0000256" key="2">
    <source>
        <dbReference type="SAM" id="Phobius"/>
    </source>
</evidence>
<feature type="region of interest" description="Disordered" evidence="1">
    <location>
        <begin position="435"/>
        <end position="463"/>
    </location>
</feature>
<organism evidence="3 4">
    <name type="scientific">Roridomyces roridus</name>
    <dbReference type="NCBI Taxonomy" id="1738132"/>
    <lineage>
        <taxon>Eukaryota</taxon>
        <taxon>Fungi</taxon>
        <taxon>Dikarya</taxon>
        <taxon>Basidiomycota</taxon>
        <taxon>Agaricomycotina</taxon>
        <taxon>Agaricomycetes</taxon>
        <taxon>Agaricomycetidae</taxon>
        <taxon>Agaricales</taxon>
        <taxon>Marasmiineae</taxon>
        <taxon>Mycenaceae</taxon>
        <taxon>Roridomyces</taxon>
    </lineage>
</organism>
<dbReference type="EMBL" id="JARKIF010000002">
    <property type="protein sequence ID" value="KAJ7647891.1"/>
    <property type="molecule type" value="Genomic_DNA"/>
</dbReference>
<keyword evidence="2" id="KW-0812">Transmembrane</keyword>
<keyword evidence="2" id="KW-0472">Membrane</keyword>
<protein>
    <submittedName>
        <fullName evidence="3">Uncharacterized protein</fullName>
    </submittedName>
</protein>
<proteinExistence type="predicted"/>
<feature type="compositionally biased region" description="Basic and acidic residues" evidence="1">
    <location>
        <begin position="435"/>
        <end position="447"/>
    </location>
</feature>
<comment type="caution">
    <text evidence="3">The sequence shown here is derived from an EMBL/GenBank/DDBJ whole genome shotgun (WGS) entry which is preliminary data.</text>
</comment>
<sequence length="489" mass="52471">MIITDDETPSSPDKGSVTTPLLGNASTSATAPPAYTPRQNGPAPIGTAQAPYPNHVFVERRQSAGHRFCRAFLVAFGIWILASALLGSILDNGAIHAHWDYPTVPGVSADHCVTSWPSEEKNNGMFASFPYSVNVSFDIPLPTETLLLLSQGSLSNGNLQVTTSPNIKDSAHVQVVVNYHRKAIRDQAKICLVQREKGEEGVGIFTPRWQSDHADSRTERLLFDVVLTLPRSSSGLYINRLHTDVNNFEQDLESLKDIIKFGHLDLKGTNGRIHAKTLSAEQATLTTTNAVISADYLVSWTTTAHTTNALITGSFKSQESVNLKTTNGPIRAQVEIEAGSSTGTKKVSLQTTNDPIDVGIVLTTQSGSGGDLSVTASTTSGHLTASIQSLPIDAALAFTGTTTNSGAMLKLPSTFDGDFDVRTTNAAATVHRVNPHERDPASKDRVRTIQSSPNSRKTRATGSVFWGPKNTRRGKAVLRTTNGAADIYL</sequence>
<accession>A0AAD7CGB1</accession>
<feature type="transmembrane region" description="Helical" evidence="2">
    <location>
        <begin position="68"/>
        <end position="90"/>
    </location>
</feature>
<evidence type="ECO:0000256" key="1">
    <source>
        <dbReference type="SAM" id="MobiDB-lite"/>
    </source>
</evidence>
<gene>
    <name evidence="3" type="ORF">FB45DRAFT_894691</name>
</gene>
<keyword evidence="2" id="KW-1133">Transmembrane helix</keyword>
<feature type="compositionally biased region" description="Polar residues" evidence="1">
    <location>
        <begin position="9"/>
        <end position="21"/>
    </location>
</feature>
<evidence type="ECO:0000313" key="4">
    <source>
        <dbReference type="Proteomes" id="UP001221142"/>
    </source>
</evidence>
<dbReference type="Proteomes" id="UP001221142">
    <property type="component" value="Unassembled WGS sequence"/>
</dbReference>
<dbReference type="AlphaFoldDB" id="A0AAD7CGB1"/>
<reference evidence="3" key="1">
    <citation type="submission" date="2023-03" db="EMBL/GenBank/DDBJ databases">
        <title>Massive genome expansion in bonnet fungi (Mycena s.s.) driven by repeated elements and novel gene families across ecological guilds.</title>
        <authorList>
            <consortium name="Lawrence Berkeley National Laboratory"/>
            <person name="Harder C.B."/>
            <person name="Miyauchi S."/>
            <person name="Viragh M."/>
            <person name="Kuo A."/>
            <person name="Thoen E."/>
            <person name="Andreopoulos B."/>
            <person name="Lu D."/>
            <person name="Skrede I."/>
            <person name="Drula E."/>
            <person name="Henrissat B."/>
            <person name="Morin E."/>
            <person name="Kohler A."/>
            <person name="Barry K."/>
            <person name="LaButti K."/>
            <person name="Morin E."/>
            <person name="Salamov A."/>
            <person name="Lipzen A."/>
            <person name="Mereny Z."/>
            <person name="Hegedus B."/>
            <person name="Baldrian P."/>
            <person name="Stursova M."/>
            <person name="Weitz H."/>
            <person name="Taylor A."/>
            <person name="Grigoriev I.V."/>
            <person name="Nagy L.G."/>
            <person name="Martin F."/>
            <person name="Kauserud H."/>
        </authorList>
    </citation>
    <scope>NUCLEOTIDE SEQUENCE</scope>
    <source>
        <strain evidence="3">9284</strain>
    </source>
</reference>